<organism evidence="2 3">
    <name type="scientific">Candidatus Ozemobacter sibiricus</name>
    <dbReference type="NCBI Taxonomy" id="2268124"/>
    <lineage>
        <taxon>Bacteria</taxon>
        <taxon>Candidatus Ozemobacteria</taxon>
        <taxon>Candidatus Ozemobacterales</taxon>
        <taxon>Candidatus Ozemobacteraceae</taxon>
        <taxon>Candidatus Ozemobacter</taxon>
    </lineage>
</organism>
<evidence type="ECO:0000313" key="2">
    <source>
        <dbReference type="EMBL" id="RCK79366.1"/>
    </source>
</evidence>
<reference evidence="2 3" key="1">
    <citation type="submission" date="2018-05" db="EMBL/GenBank/DDBJ databases">
        <title>A metagenomic window into the 2 km-deep terrestrial subsurface aquifer revealed taxonomically and functionally diverse microbial community comprising novel uncultured bacterial lineages.</title>
        <authorList>
            <person name="Kadnikov V.V."/>
            <person name="Mardanov A.V."/>
            <person name="Beletsky A.V."/>
            <person name="Banks D."/>
            <person name="Pimenov N.V."/>
            <person name="Frank Y.A."/>
            <person name="Karnachuk O.V."/>
            <person name="Ravin N.V."/>
        </authorList>
    </citation>
    <scope>NUCLEOTIDE SEQUENCE [LARGE SCALE GENOMIC DNA]</scope>
    <source>
        <strain evidence="2">BY5</strain>
    </source>
</reference>
<dbReference type="Pfam" id="PF01706">
    <property type="entry name" value="FliG_C"/>
    <property type="match status" value="1"/>
</dbReference>
<accession>A0A367ZMW3</accession>
<dbReference type="Gene3D" id="1.10.220.30">
    <property type="match status" value="1"/>
</dbReference>
<keyword evidence="2" id="KW-0966">Cell projection</keyword>
<dbReference type="GO" id="GO:0003774">
    <property type="term" value="F:cytoskeletal motor activity"/>
    <property type="evidence" value="ECO:0007669"/>
    <property type="project" value="InterPro"/>
</dbReference>
<sequence>MASPFVARRGIDILADIMQCMDPAASRTLLQNLAKSVPAVAGELRKRLFTFDDLAHGDARGLQRLLKLTTLRDLALALKGASEAVLQALAANMSQRAIEDLRDEITHLGPRRVSEIEEARHRILLTARQLVEKRELFIQRGRPDERLVD</sequence>
<dbReference type="GO" id="GO:0009288">
    <property type="term" value="C:bacterial-type flagellum"/>
    <property type="evidence" value="ECO:0007669"/>
    <property type="project" value="InterPro"/>
</dbReference>
<dbReference type="EMBL" id="QOQW01000013">
    <property type="protein sequence ID" value="RCK79366.1"/>
    <property type="molecule type" value="Genomic_DNA"/>
</dbReference>
<feature type="domain" description="Flagellar motor switch protein FliG C-terminal" evidence="1">
    <location>
        <begin position="32"/>
        <end position="136"/>
    </location>
</feature>
<dbReference type="InterPro" id="IPR023087">
    <property type="entry name" value="Flg_Motor_Flig_C"/>
</dbReference>
<name>A0A367ZMW3_9BACT</name>
<keyword evidence="2" id="KW-0969">Cilium</keyword>
<dbReference type="GO" id="GO:0006935">
    <property type="term" value="P:chemotaxis"/>
    <property type="evidence" value="ECO:0007669"/>
    <property type="project" value="InterPro"/>
</dbReference>
<gene>
    <name evidence="2" type="ORF">OZSIB_0006</name>
</gene>
<proteinExistence type="predicted"/>
<dbReference type="PANTHER" id="PTHR30534">
    <property type="entry name" value="FLAGELLAR MOTOR SWITCH PROTEIN FLIG"/>
    <property type="match status" value="1"/>
</dbReference>
<dbReference type="InterPro" id="IPR000090">
    <property type="entry name" value="Flg_Motor_Flig"/>
</dbReference>
<dbReference type="PANTHER" id="PTHR30534:SF0">
    <property type="entry name" value="FLAGELLAR MOTOR SWITCH PROTEIN FLIG"/>
    <property type="match status" value="1"/>
</dbReference>
<keyword evidence="2" id="KW-0282">Flagellum</keyword>
<comment type="caution">
    <text evidence="2">The sequence shown here is derived from an EMBL/GenBank/DDBJ whole genome shotgun (WGS) entry which is preliminary data.</text>
</comment>
<dbReference type="PRINTS" id="PR00954">
    <property type="entry name" value="FLGMOTORFLIG"/>
</dbReference>
<dbReference type="InterPro" id="IPR011002">
    <property type="entry name" value="FliG_a-hlx"/>
</dbReference>
<dbReference type="GO" id="GO:0071973">
    <property type="term" value="P:bacterial-type flagellum-dependent cell motility"/>
    <property type="evidence" value="ECO:0007669"/>
    <property type="project" value="InterPro"/>
</dbReference>
<protein>
    <submittedName>
        <fullName evidence="2">Flagellar motor switch protein FliG</fullName>
    </submittedName>
</protein>
<dbReference type="Proteomes" id="UP000252355">
    <property type="component" value="Unassembled WGS sequence"/>
</dbReference>
<dbReference type="AlphaFoldDB" id="A0A367ZMW3"/>
<evidence type="ECO:0000313" key="3">
    <source>
        <dbReference type="Proteomes" id="UP000252355"/>
    </source>
</evidence>
<dbReference type="SUPFAM" id="SSF48029">
    <property type="entry name" value="FliG"/>
    <property type="match status" value="1"/>
</dbReference>
<evidence type="ECO:0000259" key="1">
    <source>
        <dbReference type="Pfam" id="PF01706"/>
    </source>
</evidence>